<gene>
    <name evidence="4" type="ORF">ACFP1B_12555</name>
</gene>
<dbReference type="PANTHER" id="PTHR21621:SF0">
    <property type="entry name" value="BETA-CITRYLGLUTAMATE SYNTHASE B-RELATED"/>
    <property type="match status" value="1"/>
</dbReference>
<dbReference type="EMBL" id="JBHSPU010000013">
    <property type="protein sequence ID" value="MFC5914253.1"/>
    <property type="molecule type" value="Genomic_DNA"/>
</dbReference>
<feature type="region of interest" description="Disordered" evidence="2">
    <location>
        <begin position="269"/>
        <end position="299"/>
    </location>
</feature>
<dbReference type="Gene3D" id="3.40.50.20">
    <property type="match status" value="1"/>
</dbReference>
<dbReference type="PROSITE" id="PS50975">
    <property type="entry name" value="ATP_GRASP"/>
    <property type="match status" value="1"/>
</dbReference>
<dbReference type="RefSeq" id="WP_344510361.1">
    <property type="nucleotide sequence ID" value="NZ_BAAATU010000015.1"/>
</dbReference>
<proteinExistence type="predicted"/>
<keyword evidence="4" id="KW-0436">Ligase</keyword>
<dbReference type="PANTHER" id="PTHR21621">
    <property type="entry name" value="RIBOSOMAL PROTEIN S6 MODIFICATION PROTEIN"/>
    <property type="match status" value="1"/>
</dbReference>
<dbReference type="Proteomes" id="UP001596200">
    <property type="component" value="Unassembled WGS sequence"/>
</dbReference>
<protein>
    <submittedName>
        <fullName evidence="4">RimK family alpha-L-glutamate ligase</fullName>
    </submittedName>
</protein>
<accession>A0ABW1GJ36</accession>
<evidence type="ECO:0000259" key="3">
    <source>
        <dbReference type="PROSITE" id="PS50975"/>
    </source>
</evidence>
<reference evidence="5" key="1">
    <citation type="journal article" date="2019" name="Int. J. Syst. Evol. Microbiol.">
        <title>The Global Catalogue of Microorganisms (GCM) 10K type strain sequencing project: providing services to taxonomists for standard genome sequencing and annotation.</title>
        <authorList>
            <consortium name="The Broad Institute Genomics Platform"/>
            <consortium name="The Broad Institute Genome Sequencing Center for Infectious Disease"/>
            <person name="Wu L."/>
            <person name="Ma J."/>
        </authorList>
    </citation>
    <scope>NUCLEOTIDE SEQUENCE [LARGE SCALE GENOMIC DNA]</scope>
    <source>
        <strain evidence="5">JCM 4147</strain>
    </source>
</reference>
<keyword evidence="5" id="KW-1185">Reference proteome</keyword>
<evidence type="ECO:0000256" key="2">
    <source>
        <dbReference type="SAM" id="MobiDB-lite"/>
    </source>
</evidence>
<dbReference type="Pfam" id="PF08443">
    <property type="entry name" value="RimK"/>
    <property type="match status" value="1"/>
</dbReference>
<dbReference type="GO" id="GO:0016874">
    <property type="term" value="F:ligase activity"/>
    <property type="evidence" value="ECO:0007669"/>
    <property type="project" value="UniProtKB-KW"/>
</dbReference>
<dbReference type="InterPro" id="IPR011761">
    <property type="entry name" value="ATP-grasp"/>
</dbReference>
<feature type="domain" description="ATP-grasp" evidence="3">
    <location>
        <begin position="94"/>
        <end position="278"/>
    </location>
</feature>
<sequence length="299" mass="31389">MRVCLLTDKPDHPLLAAASAALAEAEHRVTFLDPDAGTGPPSHPVAPDALADVYLLKAHTPRALALARTLEALGARVVNSAAATELCQDRSRIAAVAEGAGLPMPRTRTLGALSEALRGAGLPERGYPFMVKSRHSRRGDLVARVDGPDGLRDLAAEWPDEPVVLQEFLANSGWDHKLWVIAGEVFAGVRPAAVGAPPDGARSEPLIRELPPAWIRLVLRTGDVFGLDVYGVDLLDREGSPVVVDINAFPGIRGQQGAPEALAALALRHPGPARPPARSGTVRDAPGPDAAVSSGSRTR</sequence>
<organism evidence="4 5">
    <name type="scientific">Streptomyces pulveraceus</name>
    <dbReference type="NCBI Taxonomy" id="68258"/>
    <lineage>
        <taxon>Bacteria</taxon>
        <taxon>Bacillati</taxon>
        <taxon>Actinomycetota</taxon>
        <taxon>Actinomycetes</taxon>
        <taxon>Kitasatosporales</taxon>
        <taxon>Streptomycetaceae</taxon>
        <taxon>Streptomyces</taxon>
    </lineage>
</organism>
<evidence type="ECO:0000313" key="4">
    <source>
        <dbReference type="EMBL" id="MFC5914253.1"/>
    </source>
</evidence>
<keyword evidence="1" id="KW-0547">Nucleotide-binding</keyword>
<dbReference type="InterPro" id="IPR013651">
    <property type="entry name" value="ATP-grasp_RimK-type"/>
</dbReference>
<comment type="caution">
    <text evidence="4">The sequence shown here is derived from an EMBL/GenBank/DDBJ whole genome shotgun (WGS) entry which is preliminary data.</text>
</comment>
<name>A0ABW1GJ36_9ACTN</name>
<dbReference type="Gene3D" id="3.30.470.20">
    <property type="entry name" value="ATP-grasp fold, B domain"/>
    <property type="match status" value="1"/>
</dbReference>
<dbReference type="SUPFAM" id="SSF56059">
    <property type="entry name" value="Glutathione synthetase ATP-binding domain-like"/>
    <property type="match status" value="1"/>
</dbReference>
<keyword evidence="1" id="KW-0067">ATP-binding</keyword>
<evidence type="ECO:0000256" key="1">
    <source>
        <dbReference type="PROSITE-ProRule" id="PRU00409"/>
    </source>
</evidence>
<evidence type="ECO:0000313" key="5">
    <source>
        <dbReference type="Proteomes" id="UP001596200"/>
    </source>
</evidence>